<dbReference type="AlphaFoldDB" id="A0A5C4U495"/>
<dbReference type="InterPro" id="IPR050250">
    <property type="entry name" value="Macrolide_Exporter_MacB"/>
</dbReference>
<proteinExistence type="inferred from homology"/>
<evidence type="ECO:0000256" key="6">
    <source>
        <dbReference type="ARBA" id="ARBA00038076"/>
    </source>
</evidence>
<feature type="domain" description="MacB-like periplasmic core" evidence="9">
    <location>
        <begin position="21"/>
        <end position="263"/>
    </location>
</feature>
<evidence type="ECO:0000256" key="7">
    <source>
        <dbReference type="SAM" id="Phobius"/>
    </source>
</evidence>
<dbReference type="GO" id="GO:0005886">
    <property type="term" value="C:plasma membrane"/>
    <property type="evidence" value="ECO:0007669"/>
    <property type="project" value="UniProtKB-SubCell"/>
</dbReference>
<dbReference type="PANTHER" id="PTHR30572:SF4">
    <property type="entry name" value="ABC TRANSPORTER PERMEASE YTRF"/>
    <property type="match status" value="1"/>
</dbReference>
<organism evidence="10 11">
    <name type="scientific">Corynebacterium tapiri</name>
    <dbReference type="NCBI Taxonomy" id="1448266"/>
    <lineage>
        <taxon>Bacteria</taxon>
        <taxon>Bacillati</taxon>
        <taxon>Actinomycetota</taxon>
        <taxon>Actinomycetes</taxon>
        <taxon>Mycobacteriales</taxon>
        <taxon>Corynebacteriaceae</taxon>
        <taxon>Corynebacterium</taxon>
    </lineage>
</organism>
<dbReference type="RefSeq" id="WP_139465398.1">
    <property type="nucleotide sequence ID" value="NZ_VDHJ01000005.1"/>
</dbReference>
<gene>
    <name evidence="10" type="ORF">FHE74_04965</name>
</gene>
<feature type="transmembrane region" description="Helical" evidence="7">
    <location>
        <begin position="347"/>
        <end position="373"/>
    </location>
</feature>
<evidence type="ECO:0000313" key="11">
    <source>
        <dbReference type="Proteomes" id="UP000312032"/>
    </source>
</evidence>
<feature type="transmembrane region" description="Helical" evidence="7">
    <location>
        <begin position="21"/>
        <end position="42"/>
    </location>
</feature>
<dbReference type="InterPro" id="IPR025857">
    <property type="entry name" value="MacB_PCD"/>
</dbReference>
<evidence type="ECO:0000313" key="10">
    <source>
        <dbReference type="EMBL" id="TNL98553.1"/>
    </source>
</evidence>
<evidence type="ECO:0000259" key="9">
    <source>
        <dbReference type="Pfam" id="PF12704"/>
    </source>
</evidence>
<evidence type="ECO:0000256" key="2">
    <source>
        <dbReference type="ARBA" id="ARBA00022475"/>
    </source>
</evidence>
<keyword evidence="3 7" id="KW-0812">Transmembrane</keyword>
<keyword evidence="11" id="KW-1185">Reference proteome</keyword>
<reference evidence="10 11" key="1">
    <citation type="submission" date="2019-06" db="EMBL/GenBank/DDBJ databases">
        <authorList>
            <person name="Li J."/>
        </authorList>
    </citation>
    <scope>NUCLEOTIDE SEQUENCE [LARGE SCALE GENOMIC DNA]</scope>
    <source>
        <strain evidence="10 11">LMG 28165</strain>
    </source>
</reference>
<protein>
    <submittedName>
        <fullName evidence="10">FtsX-like permease family protein</fullName>
    </submittedName>
</protein>
<keyword evidence="4 7" id="KW-1133">Transmembrane helix</keyword>
<dbReference type="OrthoDB" id="9780560at2"/>
<evidence type="ECO:0000259" key="8">
    <source>
        <dbReference type="Pfam" id="PF02687"/>
    </source>
</evidence>
<dbReference type="PANTHER" id="PTHR30572">
    <property type="entry name" value="MEMBRANE COMPONENT OF TRANSPORTER-RELATED"/>
    <property type="match status" value="1"/>
</dbReference>
<keyword evidence="2" id="KW-1003">Cell membrane</keyword>
<feature type="transmembrane region" description="Helical" evidence="7">
    <location>
        <begin position="385"/>
        <end position="405"/>
    </location>
</feature>
<keyword evidence="5 7" id="KW-0472">Membrane</keyword>
<dbReference type="EMBL" id="VDHJ01000005">
    <property type="protein sequence ID" value="TNL98553.1"/>
    <property type="molecule type" value="Genomic_DNA"/>
</dbReference>
<accession>A0A5C4U495</accession>
<comment type="similarity">
    <text evidence="6">Belongs to the ABC-4 integral membrane protein family.</text>
</comment>
<name>A0A5C4U495_9CORY</name>
<evidence type="ECO:0000256" key="3">
    <source>
        <dbReference type="ARBA" id="ARBA00022692"/>
    </source>
</evidence>
<feature type="transmembrane region" description="Helical" evidence="7">
    <location>
        <begin position="298"/>
        <end position="323"/>
    </location>
</feature>
<evidence type="ECO:0000256" key="1">
    <source>
        <dbReference type="ARBA" id="ARBA00004651"/>
    </source>
</evidence>
<comment type="subcellular location">
    <subcellularLocation>
        <location evidence="1">Cell membrane</location>
        <topology evidence="1">Multi-pass membrane protein</topology>
    </subcellularLocation>
</comment>
<dbReference type="Pfam" id="PF12704">
    <property type="entry name" value="MacB_PCD"/>
    <property type="match status" value="1"/>
</dbReference>
<dbReference type="InterPro" id="IPR003838">
    <property type="entry name" value="ABC3_permease_C"/>
</dbReference>
<dbReference type="GO" id="GO:0022857">
    <property type="term" value="F:transmembrane transporter activity"/>
    <property type="evidence" value="ECO:0007669"/>
    <property type="project" value="TreeGrafter"/>
</dbReference>
<dbReference type="Pfam" id="PF02687">
    <property type="entry name" value="FtsX"/>
    <property type="match status" value="1"/>
</dbReference>
<dbReference type="Proteomes" id="UP000312032">
    <property type="component" value="Unassembled WGS sequence"/>
</dbReference>
<evidence type="ECO:0000256" key="4">
    <source>
        <dbReference type="ARBA" id="ARBA00022989"/>
    </source>
</evidence>
<sequence>MSLSDSIRLALTSLRANKMRSFLTLLGVIIGIASVITILTLGKSLKSSTEKSLAELGVGDLTVQVEARPEPGEEEKPSGGINYEQVEDESSRLKYSDVTDLESRFAGRISGVSIGQGLSGEGDVTVGLNSGSVELNPINADFQPMRSITTSAGRLLTEDDVTGERPVALVNQELVDKFYNGQTDKALGSEIEVETSHGFGSYRIVGVQKPKESNGFGGPARAQIYIPVTLAPQVLPDAATYQSVNVRVAPNMDQDQVRKDLQDWATERYDDNPDYRLTLGDMSKDTEELNKMLNSLSAALAAIAGLSLLVGGIGVMNIMLITVTERTREIGVRKALGATKTYIRTQFVVESMIVCLVGGIIGVIIGSIGGMIGANALDAFVLPPLGGVLLSLLFSLAIGLFFGYYPANKAAKLNPIDALRYE</sequence>
<comment type="caution">
    <text evidence="10">The sequence shown here is derived from an EMBL/GenBank/DDBJ whole genome shotgun (WGS) entry which is preliminary data.</text>
</comment>
<feature type="domain" description="ABC3 transporter permease C-terminal" evidence="8">
    <location>
        <begin position="302"/>
        <end position="415"/>
    </location>
</feature>
<evidence type="ECO:0000256" key="5">
    <source>
        <dbReference type="ARBA" id="ARBA00023136"/>
    </source>
</evidence>